<protein>
    <submittedName>
        <fullName evidence="2">Type 1 glutamine amidotransferase</fullName>
    </submittedName>
</protein>
<accession>A0A4R9M0C3</accession>
<dbReference type="GO" id="GO:0016740">
    <property type="term" value="F:transferase activity"/>
    <property type="evidence" value="ECO:0007669"/>
    <property type="project" value="UniProtKB-KW"/>
</dbReference>
<dbReference type="RefSeq" id="WP_135760133.1">
    <property type="nucleotide sequence ID" value="NZ_RQHW01000031.1"/>
</dbReference>
<dbReference type="PANTHER" id="PTHR42695">
    <property type="entry name" value="GLUTAMINE AMIDOTRANSFERASE YLR126C-RELATED"/>
    <property type="match status" value="1"/>
</dbReference>
<name>A0A4R9M0C3_9LEPT</name>
<dbReference type="EMBL" id="RQHW01000031">
    <property type="protein sequence ID" value="TGN19371.1"/>
    <property type="molecule type" value="Genomic_DNA"/>
</dbReference>
<dbReference type="InterPro" id="IPR029062">
    <property type="entry name" value="Class_I_gatase-like"/>
</dbReference>
<dbReference type="InterPro" id="IPR044992">
    <property type="entry name" value="ChyE-like"/>
</dbReference>
<proteinExistence type="predicted"/>
<dbReference type="Gene3D" id="3.40.50.880">
    <property type="match status" value="1"/>
</dbReference>
<feature type="domain" description="Glutamine amidotransferase" evidence="1">
    <location>
        <begin position="21"/>
        <end position="182"/>
    </location>
</feature>
<organism evidence="2 3">
    <name type="scientific">Leptospira idonii</name>
    <dbReference type="NCBI Taxonomy" id="1193500"/>
    <lineage>
        <taxon>Bacteria</taxon>
        <taxon>Pseudomonadati</taxon>
        <taxon>Spirochaetota</taxon>
        <taxon>Spirochaetia</taxon>
        <taxon>Leptospirales</taxon>
        <taxon>Leptospiraceae</taxon>
        <taxon>Leptospira</taxon>
    </lineage>
</organism>
<evidence type="ECO:0000313" key="2">
    <source>
        <dbReference type="EMBL" id="TGN19371.1"/>
    </source>
</evidence>
<gene>
    <name evidence="2" type="ORF">EHS15_08480</name>
</gene>
<dbReference type="PROSITE" id="PS51273">
    <property type="entry name" value="GATASE_TYPE_1"/>
    <property type="match status" value="1"/>
</dbReference>
<reference evidence="2" key="1">
    <citation type="journal article" date="2019" name="PLoS Negl. Trop. Dis.">
        <title>Revisiting the worldwide diversity of Leptospira species in the environment.</title>
        <authorList>
            <person name="Vincent A.T."/>
            <person name="Schiettekatte O."/>
            <person name="Bourhy P."/>
            <person name="Veyrier F.J."/>
            <person name="Picardeau M."/>
        </authorList>
    </citation>
    <scope>NUCLEOTIDE SEQUENCE [LARGE SCALE GENOMIC DNA]</scope>
    <source>
        <strain evidence="2">201300427</strain>
    </source>
</reference>
<keyword evidence="3" id="KW-1185">Reference proteome</keyword>
<dbReference type="SUPFAM" id="SSF52317">
    <property type="entry name" value="Class I glutamine amidotransferase-like"/>
    <property type="match status" value="1"/>
</dbReference>
<sequence>MRSLLIRFKDCEGPGILEPVLREKGYRISYHNAYDKHVHLMPEAHLNFNLIVLLGGPQSVADPSMDSFFAPYYELVESMLATEGRKMIGICLGSQILAKVLGGSVTVGEKGPEVGFSPLRIKDKSHPIFQGIFSSEIQAFHLHEDVFSIPNGATHLLEGSYYPNQMFSYGNKAFAFQTHLEPTLPMLRVWQGVHREFIAKGNGDFSDIAGKQSAMEETGKIIFRNILNI</sequence>
<keyword evidence="2" id="KW-0315">Glutamine amidotransferase</keyword>
<dbReference type="AlphaFoldDB" id="A0A4R9M0C3"/>
<evidence type="ECO:0000313" key="3">
    <source>
        <dbReference type="Proteomes" id="UP000298058"/>
    </source>
</evidence>
<evidence type="ECO:0000259" key="1">
    <source>
        <dbReference type="Pfam" id="PF00117"/>
    </source>
</evidence>
<dbReference type="CDD" id="cd01741">
    <property type="entry name" value="GATase1_1"/>
    <property type="match status" value="1"/>
</dbReference>
<dbReference type="PANTHER" id="PTHR42695:SF5">
    <property type="entry name" value="GLUTAMINE AMIDOTRANSFERASE YLR126C-RELATED"/>
    <property type="match status" value="1"/>
</dbReference>
<dbReference type="Proteomes" id="UP000298058">
    <property type="component" value="Unassembled WGS sequence"/>
</dbReference>
<dbReference type="OrthoDB" id="9813383at2"/>
<dbReference type="Pfam" id="PF00117">
    <property type="entry name" value="GATase"/>
    <property type="match status" value="1"/>
</dbReference>
<keyword evidence="2" id="KW-0808">Transferase</keyword>
<dbReference type="InterPro" id="IPR017926">
    <property type="entry name" value="GATASE"/>
</dbReference>
<comment type="caution">
    <text evidence="2">The sequence shown here is derived from an EMBL/GenBank/DDBJ whole genome shotgun (WGS) entry which is preliminary data.</text>
</comment>
<dbReference type="GO" id="GO:0005829">
    <property type="term" value="C:cytosol"/>
    <property type="evidence" value="ECO:0007669"/>
    <property type="project" value="TreeGrafter"/>
</dbReference>